<evidence type="ECO:0000313" key="2">
    <source>
        <dbReference type="Proteomes" id="UP001075001"/>
    </source>
</evidence>
<evidence type="ECO:0000313" key="1">
    <source>
        <dbReference type="EMBL" id="MDG1646626.1"/>
    </source>
</evidence>
<sequence>MISNEKKLIEFIESKYSCFSGTLSEISKNGENLFIDMDCTLIHLDKIPMLIDSGDVEANCFSVDTLVYCNEKDCLYLIEFKEGWPQGDSAKELRFKCYETMSKLIRNWSSNIGIRQDFFNLKIKYVVITRPPKKNVDENGEINKSFLSVLDASKGFFKLQVLNKTYVDDVRVFVEDEKIFRFLSRITNHHCMNYYHKGQLTRTEWKKDLYSGAISSSIRACS</sequence>
<accession>A0ABT6EML1</accession>
<dbReference type="Proteomes" id="UP001075001">
    <property type="component" value="Unassembled WGS sequence"/>
</dbReference>
<geneLocation type="plasmid" evidence="1">
    <name>unnamed4</name>
</geneLocation>
<dbReference type="EMBL" id="JAPQEX020000011">
    <property type="protein sequence ID" value="MDG1646626.1"/>
    <property type="molecule type" value="Genomic_DNA"/>
</dbReference>
<protein>
    <submittedName>
        <fullName evidence="1">Uncharacterized protein</fullName>
    </submittedName>
</protein>
<proteinExistence type="predicted"/>
<keyword evidence="1" id="KW-0614">Plasmid</keyword>
<dbReference type="RefSeq" id="WP_267986118.1">
    <property type="nucleotide sequence ID" value="NZ_JAPQEX020000011.1"/>
</dbReference>
<reference evidence="1" key="1">
    <citation type="submission" date="2023-03" db="EMBL/GenBank/DDBJ databases">
        <title>identification of new KPC variant in Klebsiella huaxiensis from the Hospital Sewage Samples in China.</title>
        <authorList>
            <person name="Wu Y."/>
        </authorList>
    </citation>
    <scope>NUCLEOTIDE SEQUENCE</scope>
    <source>
        <strain evidence="1">ZR-9</strain>
    </source>
</reference>
<gene>
    <name evidence="1" type="ORF">OXR69_033120</name>
</gene>
<comment type="caution">
    <text evidence="1">The sequence shown here is derived from an EMBL/GenBank/DDBJ whole genome shotgun (WGS) entry which is preliminary data.</text>
</comment>
<keyword evidence="2" id="KW-1185">Reference proteome</keyword>
<organism evidence="1 2">
    <name type="scientific">Klebsiella huaxiensis</name>
    <dbReference type="NCBI Taxonomy" id="2153354"/>
    <lineage>
        <taxon>Bacteria</taxon>
        <taxon>Pseudomonadati</taxon>
        <taxon>Pseudomonadota</taxon>
        <taxon>Gammaproteobacteria</taxon>
        <taxon>Enterobacterales</taxon>
        <taxon>Enterobacteriaceae</taxon>
        <taxon>Klebsiella/Raoultella group</taxon>
        <taxon>Klebsiella</taxon>
    </lineage>
</organism>
<name>A0ABT6EML1_9ENTR</name>